<dbReference type="STRING" id="429701.A0A2G9GN46"/>
<keyword evidence="8" id="KW-1185">Reference proteome</keyword>
<keyword evidence="3" id="KW-0238">DNA-binding</keyword>
<proteinExistence type="predicted"/>
<organism evidence="7 8">
    <name type="scientific">Handroanthus impetiginosus</name>
    <dbReference type="NCBI Taxonomy" id="429701"/>
    <lineage>
        <taxon>Eukaryota</taxon>
        <taxon>Viridiplantae</taxon>
        <taxon>Streptophyta</taxon>
        <taxon>Embryophyta</taxon>
        <taxon>Tracheophyta</taxon>
        <taxon>Spermatophyta</taxon>
        <taxon>Magnoliopsida</taxon>
        <taxon>eudicotyledons</taxon>
        <taxon>Gunneridae</taxon>
        <taxon>Pentapetalae</taxon>
        <taxon>asterids</taxon>
        <taxon>lamiids</taxon>
        <taxon>Lamiales</taxon>
        <taxon>Bignoniaceae</taxon>
        <taxon>Crescentiina</taxon>
        <taxon>Tabebuia alliance</taxon>
        <taxon>Handroanthus</taxon>
    </lineage>
</organism>
<evidence type="ECO:0000313" key="8">
    <source>
        <dbReference type="Proteomes" id="UP000231279"/>
    </source>
</evidence>
<dbReference type="InterPro" id="IPR002100">
    <property type="entry name" value="TF_MADSbox"/>
</dbReference>
<evidence type="ECO:0000256" key="2">
    <source>
        <dbReference type="ARBA" id="ARBA00023015"/>
    </source>
</evidence>
<dbReference type="SMART" id="SM00432">
    <property type="entry name" value="MADS"/>
    <property type="match status" value="1"/>
</dbReference>
<sequence>MGRMKLKIQRLESLNAQEISVLCDIDIVLLMFSLIGNPCIFRGQSSSKSESQNGMHFPTTTITNDLDCQKQTWLPSGANQHIDGSFSSCPGFSGVVKNQDIDKSRLEKSQRQDEGISIDDFTLRLPLIEQYPYNSYENLREPNFQTRAMDFPINGNFELPRSVYNGLVPAAGSCAISIFDDNVIPQPPNQFNAQVEESFIQHLISNHRHSKYSDDRFSNDA</sequence>
<dbReference type="GO" id="GO:0046983">
    <property type="term" value="F:protein dimerization activity"/>
    <property type="evidence" value="ECO:0007669"/>
    <property type="project" value="InterPro"/>
</dbReference>
<evidence type="ECO:0000256" key="3">
    <source>
        <dbReference type="ARBA" id="ARBA00023125"/>
    </source>
</evidence>
<dbReference type="OrthoDB" id="1898716at2759"/>
<dbReference type="InterPro" id="IPR036879">
    <property type="entry name" value="TF_MADSbox_sf"/>
</dbReference>
<feature type="domain" description="MADS-box" evidence="6">
    <location>
        <begin position="1"/>
        <end position="44"/>
    </location>
</feature>
<accession>A0A2G9GN46</accession>
<comment type="caution">
    <text evidence="7">The sequence shown here is derived from an EMBL/GenBank/DDBJ whole genome shotgun (WGS) entry which is preliminary data.</text>
</comment>
<evidence type="ECO:0000313" key="7">
    <source>
        <dbReference type="EMBL" id="PIN06642.1"/>
    </source>
</evidence>
<dbReference type="SUPFAM" id="SSF55455">
    <property type="entry name" value="SRF-like"/>
    <property type="match status" value="1"/>
</dbReference>
<evidence type="ECO:0000256" key="1">
    <source>
        <dbReference type="ARBA" id="ARBA00004123"/>
    </source>
</evidence>
<name>A0A2G9GN46_9LAMI</name>
<reference evidence="8" key="1">
    <citation type="journal article" date="2018" name="Gigascience">
        <title>Genome assembly of the Pink Ipe (Handroanthus impetiginosus, Bignoniaceae), a highly valued, ecologically keystone Neotropical timber forest tree.</title>
        <authorList>
            <person name="Silva-Junior O.B."/>
            <person name="Grattapaglia D."/>
            <person name="Novaes E."/>
            <person name="Collevatti R.G."/>
        </authorList>
    </citation>
    <scope>NUCLEOTIDE SEQUENCE [LARGE SCALE GENOMIC DNA]</scope>
    <source>
        <strain evidence="8">cv. UFG-1</strain>
    </source>
</reference>
<keyword evidence="4" id="KW-0804">Transcription</keyword>
<comment type="subcellular location">
    <subcellularLocation>
        <location evidence="1">Nucleus</location>
    </subcellularLocation>
</comment>
<gene>
    <name evidence="7" type="ORF">CDL12_20801</name>
</gene>
<evidence type="ECO:0000256" key="4">
    <source>
        <dbReference type="ARBA" id="ARBA00023163"/>
    </source>
</evidence>
<dbReference type="AlphaFoldDB" id="A0A2G9GN46"/>
<keyword evidence="2" id="KW-0805">Transcription regulation</keyword>
<protein>
    <recommendedName>
        <fullName evidence="6">MADS-box domain-containing protein</fullName>
    </recommendedName>
</protein>
<dbReference type="GO" id="GO:0003677">
    <property type="term" value="F:DNA binding"/>
    <property type="evidence" value="ECO:0007669"/>
    <property type="project" value="UniProtKB-KW"/>
</dbReference>
<dbReference type="EMBL" id="NKXS01004352">
    <property type="protein sequence ID" value="PIN06642.1"/>
    <property type="molecule type" value="Genomic_DNA"/>
</dbReference>
<dbReference type="Proteomes" id="UP000231279">
    <property type="component" value="Unassembled WGS sequence"/>
</dbReference>
<dbReference type="GO" id="GO:0005634">
    <property type="term" value="C:nucleus"/>
    <property type="evidence" value="ECO:0007669"/>
    <property type="project" value="UniProtKB-SubCell"/>
</dbReference>
<evidence type="ECO:0000256" key="5">
    <source>
        <dbReference type="ARBA" id="ARBA00023242"/>
    </source>
</evidence>
<evidence type="ECO:0000259" key="6">
    <source>
        <dbReference type="SMART" id="SM00432"/>
    </source>
</evidence>
<keyword evidence="5" id="KW-0539">Nucleus</keyword>